<dbReference type="Pfam" id="PF14329">
    <property type="entry name" value="DUF4386"/>
    <property type="match status" value="1"/>
</dbReference>
<feature type="transmembrane region" description="Helical" evidence="1">
    <location>
        <begin position="174"/>
        <end position="196"/>
    </location>
</feature>
<reference evidence="2 3" key="1">
    <citation type="journal article" date="2021" name="J. Biosci. Bioeng.">
        <title>Identification and characterization of a chc gene cluster responsible for the aromatization pathway of cyclohexanecarboxylate degradation in Sinomonas cyclohexanicum ATCC 51369.</title>
        <authorList>
            <person name="Yamamoto T."/>
            <person name="Hasegawa Y."/>
            <person name="Lau P.C.K."/>
            <person name="Iwaki H."/>
        </authorList>
    </citation>
    <scope>NUCLEOTIDE SEQUENCE [LARGE SCALE GENOMIC DNA]</scope>
    <source>
        <strain evidence="2 3">ATCC 51369</strain>
    </source>
</reference>
<keyword evidence="1" id="KW-1133">Transmembrane helix</keyword>
<dbReference type="EMBL" id="AP024525">
    <property type="protein sequence ID" value="BCT75647.1"/>
    <property type="molecule type" value="Genomic_DNA"/>
</dbReference>
<name>A0ABN6FFI5_SINCY</name>
<accession>A0ABN6FFI5</accession>
<feature type="transmembrane region" description="Helical" evidence="1">
    <location>
        <begin position="202"/>
        <end position="223"/>
    </location>
</feature>
<feature type="transmembrane region" description="Helical" evidence="1">
    <location>
        <begin position="136"/>
        <end position="162"/>
    </location>
</feature>
<keyword evidence="3" id="KW-1185">Reference proteome</keyword>
<keyword evidence="1" id="KW-0812">Transmembrane</keyword>
<organism evidence="2 3">
    <name type="scientific">Sinomonas cyclohexanicum</name>
    <name type="common">Corynebacterium cyclohexanicum</name>
    <dbReference type="NCBI Taxonomy" id="322009"/>
    <lineage>
        <taxon>Bacteria</taxon>
        <taxon>Bacillati</taxon>
        <taxon>Actinomycetota</taxon>
        <taxon>Actinomycetes</taxon>
        <taxon>Micrococcales</taxon>
        <taxon>Micrococcaceae</taxon>
        <taxon>Sinomonas</taxon>
    </lineage>
</organism>
<dbReference type="Proteomes" id="UP001319861">
    <property type="component" value="Chromosome"/>
</dbReference>
<feature type="transmembrane region" description="Helical" evidence="1">
    <location>
        <begin position="21"/>
        <end position="40"/>
    </location>
</feature>
<sequence length="252" mass="26397">MSAGHSGRIGPITTARIAGGLYLSFMAASVLADLFAHIGLGTARQVYDAIGTDPASFRLGLVFGFLSAFLFLMAAWGLYVLLRPVNRDVALLFLALNAVGVAVQCASMLPLVSAMLMGGPAGGLPSFEGTQAESLVLLSVSVYKLGFVAAQLFFGTWLFPLGYLVFRSGLLPRVLGILLILDGIAEVVWFLQAFLLTDYPAIRVPGTYVSLVAEVGLALWLLVRGIRVPRIAPAAVVPPTSDAAGTSEGPSA</sequence>
<proteinExistence type="predicted"/>
<dbReference type="RefSeq" id="WP_229232369.1">
    <property type="nucleotide sequence ID" value="NZ_AP024525.1"/>
</dbReference>
<feature type="transmembrane region" description="Helical" evidence="1">
    <location>
        <begin position="89"/>
        <end position="116"/>
    </location>
</feature>
<dbReference type="InterPro" id="IPR025495">
    <property type="entry name" value="DUF4386"/>
</dbReference>
<feature type="transmembrane region" description="Helical" evidence="1">
    <location>
        <begin position="60"/>
        <end position="82"/>
    </location>
</feature>
<gene>
    <name evidence="2" type="ORF">SCMU_14890</name>
</gene>
<evidence type="ECO:0000313" key="3">
    <source>
        <dbReference type="Proteomes" id="UP001319861"/>
    </source>
</evidence>
<evidence type="ECO:0000313" key="2">
    <source>
        <dbReference type="EMBL" id="BCT75647.1"/>
    </source>
</evidence>
<protein>
    <submittedName>
        <fullName evidence="2">DUF4386 domain-containing protein</fullName>
    </submittedName>
</protein>
<evidence type="ECO:0000256" key="1">
    <source>
        <dbReference type="SAM" id="Phobius"/>
    </source>
</evidence>
<keyword evidence="1" id="KW-0472">Membrane</keyword>